<reference evidence="2 3" key="1">
    <citation type="submission" date="2019-10" db="EMBL/GenBank/DDBJ databases">
        <title>Poseidonibacter ostreae sp. nov., isolated from the gut of the Ostrea denselamellosa.</title>
        <authorList>
            <person name="Choi A."/>
        </authorList>
    </citation>
    <scope>NUCLEOTIDE SEQUENCE [LARGE SCALE GENOMIC DNA]</scope>
    <source>
        <strain evidence="2 3">SJOD-M-33</strain>
    </source>
</reference>
<organism evidence="2 3">
    <name type="scientific">Poseidonibacter ostreae</name>
    <dbReference type="NCBI Taxonomy" id="2654171"/>
    <lineage>
        <taxon>Bacteria</taxon>
        <taxon>Pseudomonadati</taxon>
        <taxon>Campylobacterota</taxon>
        <taxon>Epsilonproteobacteria</taxon>
        <taxon>Campylobacterales</taxon>
        <taxon>Arcobacteraceae</taxon>
        <taxon>Poseidonibacter</taxon>
    </lineage>
</organism>
<protein>
    <submittedName>
        <fullName evidence="2">Uncharacterized protein</fullName>
    </submittedName>
</protein>
<dbReference type="AlphaFoldDB" id="A0A6L4WX40"/>
<dbReference type="Proteomes" id="UP000472839">
    <property type="component" value="Unassembled WGS sequence"/>
</dbReference>
<proteinExistence type="predicted"/>
<comment type="caution">
    <text evidence="2">The sequence shown here is derived from an EMBL/GenBank/DDBJ whole genome shotgun (WGS) entry which is preliminary data.</text>
</comment>
<name>A0A6L4WX40_9BACT</name>
<evidence type="ECO:0000256" key="1">
    <source>
        <dbReference type="SAM" id="MobiDB-lite"/>
    </source>
</evidence>
<evidence type="ECO:0000313" key="2">
    <source>
        <dbReference type="EMBL" id="KAB7891313.1"/>
    </source>
</evidence>
<evidence type="ECO:0000313" key="3">
    <source>
        <dbReference type="Proteomes" id="UP000472839"/>
    </source>
</evidence>
<sequence>MENKYNLDDLPELNIKLGSNTQISPIVYNAMVNDLSKRTTNEFALALLVLLKDDVEPIRIILRHEVSQLKTFKQEDIVEKCVLLNKIHDFFLDSTTLDKVVVFSSLKSGLTETKASIHFREELSQLASILETIVVEFIDGFKDLEESDTLFDLINVNIFYLKGLSDKISNYSDKNLKKISNEFVTGLNFDEQVKILKHFMGGNTHNNQLLIGATVEKPSHEEEELLDAEIVPSDEAKKEEQEEEQKEEQREAKIDYINTAIEESLTAIIALSETTNSLLEENAKSAKEKEVLISKNEEMSKKITSLEYEIEKISTNTEKTFEMLSNFIARQTKITKIIEEKHNISFD</sequence>
<dbReference type="RefSeq" id="WP_152279415.1">
    <property type="nucleotide sequence ID" value="NZ_WFKK01000001.1"/>
</dbReference>
<accession>A0A6L4WX40</accession>
<dbReference type="EMBL" id="WFKK01000001">
    <property type="protein sequence ID" value="KAB7891313.1"/>
    <property type="molecule type" value="Genomic_DNA"/>
</dbReference>
<feature type="region of interest" description="Disordered" evidence="1">
    <location>
        <begin position="231"/>
        <end position="251"/>
    </location>
</feature>
<gene>
    <name evidence="2" type="ORF">GBG19_00320</name>
</gene>